<name>A0A1H4CRB6_9FLAO</name>
<organism evidence="1 2">
    <name type="scientific">Flavobacterium gillisiae</name>
    <dbReference type="NCBI Taxonomy" id="150146"/>
    <lineage>
        <taxon>Bacteria</taxon>
        <taxon>Pseudomonadati</taxon>
        <taxon>Bacteroidota</taxon>
        <taxon>Flavobacteriia</taxon>
        <taxon>Flavobacteriales</taxon>
        <taxon>Flavobacteriaceae</taxon>
        <taxon>Flavobacterium</taxon>
    </lineage>
</organism>
<dbReference type="Proteomes" id="UP000198951">
    <property type="component" value="Unassembled WGS sequence"/>
</dbReference>
<protein>
    <recommendedName>
        <fullName evidence="3">CarboxypepD_reg-like domain-containing protein</fullName>
    </recommendedName>
</protein>
<dbReference type="OrthoDB" id="1431099at2"/>
<evidence type="ECO:0008006" key="3">
    <source>
        <dbReference type="Google" id="ProtNLM"/>
    </source>
</evidence>
<dbReference type="AlphaFoldDB" id="A0A1H4CRB6"/>
<dbReference type="STRING" id="150146.SAMN05443667_106174"/>
<keyword evidence="2" id="KW-1185">Reference proteome</keyword>
<evidence type="ECO:0000313" key="2">
    <source>
        <dbReference type="Proteomes" id="UP000198951"/>
    </source>
</evidence>
<dbReference type="EMBL" id="FNRD01000006">
    <property type="protein sequence ID" value="SEA62955.1"/>
    <property type="molecule type" value="Genomic_DNA"/>
</dbReference>
<gene>
    <name evidence="1" type="ORF">SAMN05443667_106174</name>
</gene>
<dbReference type="RefSeq" id="WP_091089082.1">
    <property type="nucleotide sequence ID" value="NZ_FNRD01000006.1"/>
</dbReference>
<dbReference type="InterPro" id="IPR008969">
    <property type="entry name" value="CarboxyPept-like_regulatory"/>
</dbReference>
<evidence type="ECO:0000313" key="1">
    <source>
        <dbReference type="EMBL" id="SEA62955.1"/>
    </source>
</evidence>
<reference evidence="2" key="1">
    <citation type="submission" date="2016-10" db="EMBL/GenBank/DDBJ databases">
        <authorList>
            <person name="Varghese N."/>
            <person name="Submissions S."/>
        </authorList>
    </citation>
    <scope>NUCLEOTIDE SEQUENCE [LARGE SCALE GENOMIC DNA]</scope>
    <source>
        <strain evidence="2">DSM 22376</strain>
    </source>
</reference>
<proteinExistence type="predicted"/>
<dbReference type="SUPFAM" id="SSF49464">
    <property type="entry name" value="Carboxypeptidase regulatory domain-like"/>
    <property type="match status" value="1"/>
</dbReference>
<sequence>MKVKLLSTLILFTSQVSFSQTIKGKVLCNNYVIPKVEVINANTKALTVTDANGESSIIAKTNDALVFVSKEHQVKKLILNPKLFTNDELDVELILKAEELNEVLITNMPSIKISKDEKWEQDKLDQYTLEKNAGATKVNGVYTGTIENGMDLMRIGGMIVSLFVKEKEEVKKALPEIEFSTIAKNSYDQKFYLETLKLQADEIELFLQFCEADPKSKIVAANNNTLSTMDFLFEKNIAFKKL</sequence>
<accession>A0A1H4CRB6</accession>